<dbReference type="PANTHER" id="PTHR34236">
    <property type="entry name" value="DIMETHYL SULFOXIDE REDUCTASE TRANSCRIPTIONAL ACTIVATOR"/>
    <property type="match status" value="1"/>
</dbReference>
<dbReference type="InterPro" id="IPR056486">
    <property type="entry name" value="HVO_2525_N"/>
</dbReference>
<dbReference type="AlphaFoldDB" id="A0A1H1J4D4"/>
<keyword evidence="6" id="KW-1185">Reference proteome</keyword>
<dbReference type="OrthoDB" id="194721at2157"/>
<reference evidence="6" key="1">
    <citation type="submission" date="2016-10" db="EMBL/GenBank/DDBJ databases">
        <authorList>
            <person name="Varghese N."/>
            <person name="Submissions S."/>
        </authorList>
    </citation>
    <scope>NUCLEOTIDE SEQUENCE [LARGE SCALE GENOMIC DNA]</scope>
    <source>
        <strain evidence="6">DSM 24767</strain>
    </source>
</reference>
<organism evidence="5 6">
    <name type="scientific">Natronobacterium texcoconense</name>
    <dbReference type="NCBI Taxonomy" id="1095778"/>
    <lineage>
        <taxon>Archaea</taxon>
        <taxon>Methanobacteriati</taxon>
        <taxon>Methanobacteriota</taxon>
        <taxon>Stenosarchaea group</taxon>
        <taxon>Halobacteria</taxon>
        <taxon>Halobacteriales</taxon>
        <taxon>Natrialbaceae</taxon>
        <taxon>Natronobacterium</taxon>
    </lineage>
</organism>
<evidence type="ECO:0000259" key="4">
    <source>
        <dbReference type="Pfam" id="PF24279"/>
    </source>
</evidence>
<sequence length="233" mass="26257">MMDITLDMEQYDCPFIDTTDDHDVSFTTLHWKFDSHQRELETRMVVEGESRETLESGLSAVQEHHNMCECALFKKRDDTAVIRTVIGETDAMGVIRNNGGYVTGPFHIEDGRERWEVGFDDDETADDALAELEVNNEFDVESRTSVAFDDAADVIEHVGAASELLEGCRSLSAVERETLTVAARKGYFDQPRGATLQMLAEEFDVSDTAVSKNVRRAERKVLRRVVEALESIE</sequence>
<dbReference type="Proteomes" id="UP000198848">
    <property type="component" value="Unassembled WGS sequence"/>
</dbReference>
<evidence type="ECO:0000313" key="5">
    <source>
        <dbReference type="EMBL" id="SDR44811.1"/>
    </source>
</evidence>
<proteinExistence type="predicted"/>
<dbReference type="EMBL" id="FNLC01000008">
    <property type="protein sequence ID" value="SDR44811.1"/>
    <property type="molecule type" value="Genomic_DNA"/>
</dbReference>
<evidence type="ECO:0000256" key="2">
    <source>
        <dbReference type="ARBA" id="ARBA00023163"/>
    </source>
</evidence>
<keyword evidence="1" id="KW-0805">Transcription regulation</keyword>
<feature type="domain" description="HVO-2525 N-terminal" evidence="4">
    <location>
        <begin position="3"/>
        <end position="138"/>
    </location>
</feature>
<dbReference type="STRING" id="1095778.SAMN04489842_4116"/>
<name>A0A1H1J4D4_NATTX</name>
<dbReference type="RefSeq" id="WP_090386160.1">
    <property type="nucleotide sequence ID" value="NZ_FNLC01000008.1"/>
</dbReference>
<dbReference type="InterPro" id="IPR007050">
    <property type="entry name" value="HTH_bacterioopsin"/>
</dbReference>
<dbReference type="Pfam" id="PF24279">
    <property type="entry name" value="HVO_2525_N"/>
    <property type="match status" value="1"/>
</dbReference>
<feature type="domain" description="HTH bat-type" evidence="3">
    <location>
        <begin position="171"/>
        <end position="222"/>
    </location>
</feature>
<evidence type="ECO:0000313" key="6">
    <source>
        <dbReference type="Proteomes" id="UP000198848"/>
    </source>
</evidence>
<protein>
    <submittedName>
        <fullName evidence="5">HTH DNA binding domain-containing protein</fullName>
    </submittedName>
</protein>
<evidence type="ECO:0000256" key="1">
    <source>
        <dbReference type="ARBA" id="ARBA00023015"/>
    </source>
</evidence>
<keyword evidence="2" id="KW-0804">Transcription</keyword>
<dbReference type="Pfam" id="PF04967">
    <property type="entry name" value="HTH_10"/>
    <property type="match status" value="1"/>
</dbReference>
<accession>A0A1H1J4D4</accession>
<dbReference type="PANTHER" id="PTHR34236:SF1">
    <property type="entry name" value="DIMETHYL SULFOXIDE REDUCTASE TRANSCRIPTIONAL ACTIVATOR"/>
    <property type="match status" value="1"/>
</dbReference>
<evidence type="ECO:0000259" key="3">
    <source>
        <dbReference type="Pfam" id="PF04967"/>
    </source>
</evidence>
<gene>
    <name evidence="5" type="ORF">SAMN04489842_4116</name>
</gene>